<dbReference type="PANTHER" id="PTHR11432:SF3">
    <property type="entry name" value="NADH-UBIQUINONE OXIDOREDUCTASE CHAIN 1"/>
    <property type="match status" value="1"/>
</dbReference>
<geneLocation type="mitochondrion" evidence="10"/>
<dbReference type="GO" id="GO:0009060">
    <property type="term" value="P:aerobic respiration"/>
    <property type="evidence" value="ECO:0007669"/>
    <property type="project" value="TreeGrafter"/>
</dbReference>
<organism evidence="10">
    <name type="scientific">Atrina pectinata</name>
    <name type="common">Comb pen shell</name>
    <name type="synonym">Pinna pectinata</name>
    <dbReference type="NCBI Taxonomy" id="49198"/>
    <lineage>
        <taxon>Eukaryota</taxon>
        <taxon>Metazoa</taxon>
        <taxon>Spiralia</taxon>
        <taxon>Lophotrochozoa</taxon>
        <taxon>Mollusca</taxon>
        <taxon>Bivalvia</taxon>
        <taxon>Autobranchia</taxon>
        <taxon>Pteriomorphia</taxon>
        <taxon>Pterioida</taxon>
        <taxon>Pinnoidea</taxon>
        <taxon>Pinnidae</taxon>
        <taxon>Atrina</taxon>
    </lineage>
</organism>
<evidence type="ECO:0000256" key="2">
    <source>
        <dbReference type="ARBA" id="ARBA00010535"/>
    </source>
</evidence>
<reference evidence="10" key="1">
    <citation type="journal article" date="2013" name="Mitochondrial DNA">
        <title>The complete mitochondrial genome of the pen shell Atrina pectinata (Mollusca: Bivalvia: Pinnidae):The first representative from the family Pinnidae.</title>
        <authorList>
            <person name="Yan J.K."/>
            <person name="Wu B."/>
            <person name="Yang A.G."/>
            <person name="Zhou L.Q."/>
            <person name="Liu Z.H."/>
        </authorList>
    </citation>
    <scope>NUCLEOTIDE SEQUENCE</scope>
</reference>
<dbReference type="GO" id="GO:0005743">
    <property type="term" value="C:mitochondrial inner membrane"/>
    <property type="evidence" value="ECO:0007669"/>
    <property type="project" value="UniProtKB-SubCell"/>
</dbReference>
<feature type="transmembrane region" description="Helical" evidence="9">
    <location>
        <begin position="7"/>
        <end position="24"/>
    </location>
</feature>
<dbReference type="InterPro" id="IPR018086">
    <property type="entry name" value="NADH_UbQ_OxRdtase_su1_CS"/>
</dbReference>
<dbReference type="GeneID" id="14412054"/>
<keyword evidence="4 7" id="KW-0812">Transmembrane</keyword>
<feature type="transmembrane region" description="Helical" evidence="9">
    <location>
        <begin position="70"/>
        <end position="90"/>
    </location>
</feature>
<dbReference type="InterPro" id="IPR001694">
    <property type="entry name" value="NADH_UbQ_OxRdtase_su1/FPO"/>
</dbReference>
<evidence type="ECO:0000256" key="3">
    <source>
        <dbReference type="ARBA" id="ARBA00021009"/>
    </source>
</evidence>
<evidence type="ECO:0000256" key="1">
    <source>
        <dbReference type="ARBA" id="ARBA00004141"/>
    </source>
</evidence>
<dbReference type="PANTHER" id="PTHR11432">
    <property type="entry name" value="NADH DEHYDROGENASE SUBUNIT 1"/>
    <property type="match status" value="1"/>
</dbReference>
<dbReference type="EC" id="7.1.1.2" evidence="8"/>
<feature type="transmembrane region" description="Helical" evidence="9">
    <location>
        <begin position="292"/>
        <end position="309"/>
    </location>
</feature>
<feature type="transmembrane region" description="Helical" evidence="9">
    <location>
        <begin position="143"/>
        <end position="166"/>
    </location>
</feature>
<dbReference type="Pfam" id="PF00146">
    <property type="entry name" value="NADHdh"/>
    <property type="match status" value="1"/>
</dbReference>
<dbReference type="PROSITE" id="PS00667">
    <property type="entry name" value="COMPLEX1_ND1_1"/>
    <property type="match status" value="1"/>
</dbReference>
<feature type="transmembrane region" description="Helical" evidence="9">
    <location>
        <begin position="102"/>
        <end position="123"/>
    </location>
</feature>
<feature type="transmembrane region" description="Helical" evidence="9">
    <location>
        <begin position="173"/>
        <end position="192"/>
    </location>
</feature>
<feature type="transmembrane region" description="Helical" evidence="9">
    <location>
        <begin position="221"/>
        <end position="245"/>
    </location>
</feature>
<dbReference type="AlphaFoldDB" id="L0EUD0"/>
<dbReference type="HAMAP" id="MF_01350">
    <property type="entry name" value="NDH1_NuoH"/>
    <property type="match status" value="1"/>
</dbReference>
<dbReference type="RefSeq" id="YP_007317420.1">
    <property type="nucleotide sequence ID" value="NC_020028.1"/>
</dbReference>
<evidence type="ECO:0000256" key="6">
    <source>
        <dbReference type="ARBA" id="ARBA00023136"/>
    </source>
</evidence>
<dbReference type="CTD" id="4535"/>
<name>L0EUD0_ATRPE</name>
<sequence>MAYSLEVISVYLCVFLAVAFFTLFERKALASYHLRKGPNKVGFGGFPQPLADALKLFTKELPVPHAGLSWLFYACPGLALLVMLLLWWMYPVSYGISESFMGVLFFLCVSSLNAYVLMFAGWSSNSKYAGLGSIRAFAQTISYEVSMSLILLFMVVLHGSFSLALIQKSGGMFWYGLIWWPITLSWLISCLAETNRTPFDFVEAESELVSGYNVEYGGGGFAALFIAEYGNIIFISFFTISIFFGSYSSNSYFLSQVSLLLKTMLVCYWFIWVRASFPRLRYDLLMELMWKSVLPGCLMSWMGLVLYGLI</sequence>
<dbReference type="GO" id="GO:0003954">
    <property type="term" value="F:NADH dehydrogenase activity"/>
    <property type="evidence" value="ECO:0007669"/>
    <property type="project" value="TreeGrafter"/>
</dbReference>
<evidence type="ECO:0000256" key="9">
    <source>
        <dbReference type="SAM" id="Phobius"/>
    </source>
</evidence>
<comment type="similarity">
    <text evidence="2 7">Belongs to the complex I subunit 1 family.</text>
</comment>
<dbReference type="PROSITE" id="PS00668">
    <property type="entry name" value="COMPLEX1_ND1_2"/>
    <property type="match status" value="1"/>
</dbReference>
<accession>L0EUD0</accession>
<proteinExistence type="inferred from homology"/>
<keyword evidence="7" id="KW-0520">NAD</keyword>
<keyword evidence="8 10" id="KW-0496">Mitochondrion</keyword>
<keyword evidence="8" id="KW-0830">Ubiquinone</keyword>
<evidence type="ECO:0000313" key="10">
    <source>
        <dbReference type="EMBL" id="AGA63955.1"/>
    </source>
</evidence>
<dbReference type="GO" id="GO:0008137">
    <property type="term" value="F:NADH dehydrogenase (ubiquinone) activity"/>
    <property type="evidence" value="ECO:0007669"/>
    <property type="project" value="UniProtKB-EC"/>
</dbReference>
<evidence type="ECO:0000256" key="7">
    <source>
        <dbReference type="RuleBase" id="RU000471"/>
    </source>
</evidence>
<keyword evidence="6 9" id="KW-0472">Membrane</keyword>
<evidence type="ECO:0000256" key="5">
    <source>
        <dbReference type="ARBA" id="ARBA00022989"/>
    </source>
</evidence>
<comment type="catalytic activity">
    <reaction evidence="8">
        <text>a ubiquinone + NADH + 5 H(+)(in) = a ubiquinol + NAD(+) + 4 H(+)(out)</text>
        <dbReference type="Rhea" id="RHEA:29091"/>
        <dbReference type="Rhea" id="RHEA-COMP:9565"/>
        <dbReference type="Rhea" id="RHEA-COMP:9566"/>
        <dbReference type="ChEBI" id="CHEBI:15378"/>
        <dbReference type="ChEBI" id="CHEBI:16389"/>
        <dbReference type="ChEBI" id="CHEBI:17976"/>
        <dbReference type="ChEBI" id="CHEBI:57540"/>
        <dbReference type="ChEBI" id="CHEBI:57945"/>
        <dbReference type="EC" id="7.1.1.2"/>
    </reaction>
</comment>
<protein>
    <recommendedName>
        <fullName evidence="3 8">NADH-ubiquinone oxidoreductase chain 1</fullName>
        <ecNumber evidence="8">7.1.1.2</ecNumber>
    </recommendedName>
</protein>
<feature type="transmembrane region" description="Helical" evidence="9">
    <location>
        <begin position="252"/>
        <end position="272"/>
    </location>
</feature>
<keyword evidence="5 9" id="KW-1133">Transmembrane helix</keyword>
<gene>
    <name evidence="10" type="primary">ND1</name>
</gene>
<comment type="subcellular location">
    <subcellularLocation>
        <location evidence="1">Membrane</location>
        <topology evidence="1">Multi-pass membrane protein</topology>
    </subcellularLocation>
    <subcellularLocation>
        <location evidence="7">Mitochondrion inner membrane</location>
        <topology evidence="7">Multi-pass membrane protein</topology>
    </subcellularLocation>
</comment>
<dbReference type="EMBL" id="KC153059">
    <property type="protein sequence ID" value="AGA63955.1"/>
    <property type="molecule type" value="Genomic_DNA"/>
</dbReference>
<evidence type="ECO:0000256" key="8">
    <source>
        <dbReference type="RuleBase" id="RU000473"/>
    </source>
</evidence>
<evidence type="ECO:0000256" key="4">
    <source>
        <dbReference type="ARBA" id="ARBA00022692"/>
    </source>
</evidence>